<gene>
    <name evidence="4" type="ORF">BF93_16745</name>
</gene>
<feature type="domain" description="N-acetyltransferase" evidence="3">
    <location>
        <begin position="4"/>
        <end position="162"/>
    </location>
</feature>
<dbReference type="Pfam" id="PF13508">
    <property type="entry name" value="Acetyltransf_7"/>
    <property type="match status" value="1"/>
</dbReference>
<dbReference type="PATRIC" id="fig|396014.3.peg.1693"/>
<proteinExistence type="predicted"/>
<dbReference type="RefSeq" id="WP_038372025.1">
    <property type="nucleotide sequence ID" value="NZ_KK069992.1"/>
</dbReference>
<organism evidence="4 5">
    <name type="scientific">Brachybacterium phenoliresistens</name>
    <dbReference type="NCBI Taxonomy" id="396014"/>
    <lineage>
        <taxon>Bacteria</taxon>
        <taxon>Bacillati</taxon>
        <taxon>Actinomycetota</taxon>
        <taxon>Actinomycetes</taxon>
        <taxon>Micrococcales</taxon>
        <taxon>Dermabacteraceae</taxon>
        <taxon>Brachybacterium</taxon>
    </lineage>
</organism>
<evidence type="ECO:0000259" key="3">
    <source>
        <dbReference type="PROSITE" id="PS51186"/>
    </source>
</evidence>
<dbReference type="InterPro" id="IPR000182">
    <property type="entry name" value="GNAT_dom"/>
</dbReference>
<dbReference type="GO" id="GO:0016747">
    <property type="term" value="F:acyltransferase activity, transferring groups other than amino-acyl groups"/>
    <property type="evidence" value="ECO:0007669"/>
    <property type="project" value="InterPro"/>
</dbReference>
<dbReference type="SUPFAM" id="SSF55729">
    <property type="entry name" value="Acyl-CoA N-acyltransferases (Nat)"/>
    <property type="match status" value="1"/>
</dbReference>
<comment type="caution">
    <text evidence="4">The sequence shown here is derived from an EMBL/GenBank/DDBJ whole genome shotgun (WGS) entry which is preliminary data.</text>
</comment>
<evidence type="ECO:0000256" key="1">
    <source>
        <dbReference type="ARBA" id="ARBA00022679"/>
    </source>
</evidence>
<sequence length="169" mass="17926">MSAPQIRAADAADVPRILEIVEAAYRGPGGWTTEEGLVSGARTDESEVRALIAAPAVALLVAEADGRVIGCCYTERAGTRAEFGLFAVDPAAQAGGIGRALLEAQVALLREAGVLELEIHVLQGRDELNAWYQRRGFVPTGATHPFPLDPSALADPEARFDVLVRDLSH</sequence>
<dbReference type="AlphaFoldDB" id="Z9JTC6"/>
<evidence type="ECO:0000313" key="5">
    <source>
        <dbReference type="Proteomes" id="UP000023067"/>
    </source>
</evidence>
<accession>Z9JTC6</accession>
<dbReference type="HOGENOM" id="CLU_098389_0_0_11"/>
<dbReference type="STRING" id="396014.BF93_16745"/>
<dbReference type="PANTHER" id="PTHR43877">
    <property type="entry name" value="AMINOALKYLPHOSPHONATE N-ACETYLTRANSFERASE-RELATED-RELATED"/>
    <property type="match status" value="1"/>
</dbReference>
<evidence type="ECO:0000313" key="4">
    <source>
        <dbReference type="EMBL" id="EWS81454.1"/>
    </source>
</evidence>
<keyword evidence="5" id="KW-1185">Reference proteome</keyword>
<dbReference type="OrthoDB" id="119501at2"/>
<dbReference type="Gene3D" id="3.40.630.30">
    <property type="match status" value="1"/>
</dbReference>
<keyword evidence="2" id="KW-0012">Acyltransferase</keyword>
<keyword evidence="1 4" id="KW-0808">Transferase</keyword>
<reference evidence="4 5" key="1">
    <citation type="submission" date="2014-02" db="EMBL/GenBank/DDBJ databases">
        <title>Genome sequence of Brachybacterium phenoliresistens strain W13A50.</title>
        <authorList>
            <person name="Wang X."/>
        </authorList>
    </citation>
    <scope>NUCLEOTIDE SEQUENCE [LARGE SCALE GENOMIC DNA]</scope>
    <source>
        <strain evidence="4 5">W13A50</strain>
    </source>
</reference>
<dbReference type="eggNOG" id="COG0456">
    <property type="taxonomic scope" value="Bacteria"/>
</dbReference>
<evidence type="ECO:0000256" key="2">
    <source>
        <dbReference type="ARBA" id="ARBA00023315"/>
    </source>
</evidence>
<dbReference type="CDD" id="cd04301">
    <property type="entry name" value="NAT_SF"/>
    <property type="match status" value="1"/>
</dbReference>
<dbReference type="EMBL" id="JDYK01000007">
    <property type="protein sequence ID" value="EWS81454.1"/>
    <property type="molecule type" value="Genomic_DNA"/>
</dbReference>
<dbReference type="PROSITE" id="PS51186">
    <property type="entry name" value="GNAT"/>
    <property type="match status" value="1"/>
</dbReference>
<protein>
    <submittedName>
        <fullName evidence="4">Acetyltransferase</fullName>
    </submittedName>
</protein>
<dbReference type="InterPro" id="IPR050832">
    <property type="entry name" value="Bact_Acetyltransf"/>
</dbReference>
<dbReference type="InterPro" id="IPR016181">
    <property type="entry name" value="Acyl_CoA_acyltransferase"/>
</dbReference>
<dbReference type="Proteomes" id="UP000023067">
    <property type="component" value="Unassembled WGS sequence"/>
</dbReference>
<name>Z9JTC6_9MICO</name>